<dbReference type="EMBL" id="JBHLZU010000018">
    <property type="protein sequence ID" value="MFB9906819.1"/>
    <property type="molecule type" value="Genomic_DNA"/>
</dbReference>
<protein>
    <submittedName>
        <fullName evidence="5">SDR family oxidoreductase</fullName>
    </submittedName>
</protein>
<dbReference type="PRINTS" id="PR00080">
    <property type="entry name" value="SDRFAMILY"/>
</dbReference>
<sequence length="243" mass="25503">MNETTKIALVTGANKGIGLEIARQLGELGMTVLVAARDPERGGEAAARLREGGADARFVLLDVGNAESVAAAAKTVEKEFGRLDVLVNNAGITGSSYAPPSELPTEVMRTVYETNVFGVVETTQAFLPLLRRSPAGRIVNMSSDLGSLGLAAHPEYPFRELNYLAYSSSKTALNAVTVAFAKELAGTPVKINSANPGFCATDLNNHSGHRSAEQGARIAVRLATSGEDGPHGGYYEDSGALPW</sequence>
<reference evidence="5 6" key="1">
    <citation type="submission" date="2024-09" db="EMBL/GenBank/DDBJ databases">
        <authorList>
            <person name="Sun Q."/>
            <person name="Mori K."/>
        </authorList>
    </citation>
    <scope>NUCLEOTIDE SEQUENCE [LARGE SCALE GENOMIC DNA]</scope>
    <source>
        <strain evidence="5 6">TBRC 7907</strain>
    </source>
</reference>
<evidence type="ECO:0000256" key="1">
    <source>
        <dbReference type="ARBA" id="ARBA00006484"/>
    </source>
</evidence>
<proteinExistence type="inferred from homology"/>
<dbReference type="Proteomes" id="UP001589693">
    <property type="component" value="Unassembled WGS sequence"/>
</dbReference>
<keyword evidence="6" id="KW-1185">Reference proteome</keyword>
<dbReference type="InterPro" id="IPR036291">
    <property type="entry name" value="NAD(P)-bd_dom_sf"/>
</dbReference>
<gene>
    <name evidence="5" type="ORF">ACFFQA_23030</name>
</gene>
<evidence type="ECO:0000256" key="2">
    <source>
        <dbReference type="ARBA" id="ARBA00022857"/>
    </source>
</evidence>
<comment type="similarity">
    <text evidence="1 4">Belongs to the short-chain dehydrogenases/reductases (SDR) family.</text>
</comment>
<evidence type="ECO:0000313" key="5">
    <source>
        <dbReference type="EMBL" id="MFB9906819.1"/>
    </source>
</evidence>
<dbReference type="CDD" id="cd05324">
    <property type="entry name" value="carb_red_PTCR-like_SDR_c"/>
    <property type="match status" value="1"/>
</dbReference>
<dbReference type="PANTHER" id="PTHR43490">
    <property type="entry name" value="(+)-NEOMENTHOL DEHYDROGENASE"/>
    <property type="match status" value="1"/>
</dbReference>
<evidence type="ECO:0000256" key="4">
    <source>
        <dbReference type="RuleBase" id="RU000363"/>
    </source>
</evidence>
<dbReference type="InterPro" id="IPR002347">
    <property type="entry name" value="SDR_fam"/>
</dbReference>
<dbReference type="PANTHER" id="PTHR43490:SF99">
    <property type="entry name" value="SHORT-CHAIN DEHYDROGENASE_REDUCTASE"/>
    <property type="match status" value="1"/>
</dbReference>
<evidence type="ECO:0000256" key="3">
    <source>
        <dbReference type="ARBA" id="ARBA00023002"/>
    </source>
</evidence>
<accession>A0ABV6A100</accession>
<dbReference type="Gene3D" id="3.40.50.720">
    <property type="entry name" value="NAD(P)-binding Rossmann-like Domain"/>
    <property type="match status" value="1"/>
</dbReference>
<evidence type="ECO:0000313" key="6">
    <source>
        <dbReference type="Proteomes" id="UP001589693"/>
    </source>
</evidence>
<organism evidence="5 6">
    <name type="scientific">Allokutzneria oryzae</name>
    <dbReference type="NCBI Taxonomy" id="1378989"/>
    <lineage>
        <taxon>Bacteria</taxon>
        <taxon>Bacillati</taxon>
        <taxon>Actinomycetota</taxon>
        <taxon>Actinomycetes</taxon>
        <taxon>Pseudonocardiales</taxon>
        <taxon>Pseudonocardiaceae</taxon>
        <taxon>Allokutzneria</taxon>
    </lineage>
</organism>
<name>A0ABV6A100_9PSEU</name>
<dbReference type="PRINTS" id="PR00081">
    <property type="entry name" value="GDHRDH"/>
</dbReference>
<keyword evidence="3" id="KW-0560">Oxidoreductase</keyword>
<keyword evidence="2" id="KW-0521">NADP</keyword>
<dbReference type="InterPro" id="IPR045313">
    <property type="entry name" value="CBR1-like"/>
</dbReference>
<dbReference type="SUPFAM" id="SSF51735">
    <property type="entry name" value="NAD(P)-binding Rossmann-fold domains"/>
    <property type="match status" value="1"/>
</dbReference>
<dbReference type="Pfam" id="PF00106">
    <property type="entry name" value="adh_short"/>
    <property type="match status" value="1"/>
</dbReference>
<dbReference type="RefSeq" id="WP_377855734.1">
    <property type="nucleotide sequence ID" value="NZ_JBHLZU010000018.1"/>
</dbReference>
<comment type="caution">
    <text evidence="5">The sequence shown here is derived from an EMBL/GenBank/DDBJ whole genome shotgun (WGS) entry which is preliminary data.</text>
</comment>